<protein>
    <submittedName>
        <fullName evidence="4">PspC domain-containing protein</fullName>
    </submittedName>
</protein>
<reference evidence="4" key="1">
    <citation type="submission" date="2023-06" db="EMBL/GenBank/DDBJ databases">
        <title>Sysu t00192.</title>
        <authorList>
            <person name="Gao L."/>
            <person name="Fang B.-Z."/>
            <person name="Li W.-J."/>
        </authorList>
    </citation>
    <scope>NUCLEOTIDE SEQUENCE</scope>
    <source>
        <strain evidence="4">SYSU T00192</strain>
    </source>
</reference>
<dbReference type="RefSeq" id="WP_301131442.1">
    <property type="nucleotide sequence ID" value="NZ_JAUHPW010000002.1"/>
</dbReference>
<organism evidence="4 5">
    <name type="scientific">Demequina litoralis</name>
    <dbReference type="NCBI Taxonomy" id="3051660"/>
    <lineage>
        <taxon>Bacteria</taxon>
        <taxon>Bacillati</taxon>
        <taxon>Actinomycetota</taxon>
        <taxon>Actinomycetes</taxon>
        <taxon>Micrococcales</taxon>
        <taxon>Demequinaceae</taxon>
        <taxon>Demequina</taxon>
    </lineage>
</organism>
<dbReference type="Proteomes" id="UP001172728">
    <property type="component" value="Unassembled WGS sequence"/>
</dbReference>
<dbReference type="InterPro" id="IPR007168">
    <property type="entry name" value="Phageshock_PspC_N"/>
</dbReference>
<keyword evidence="5" id="KW-1185">Reference proteome</keyword>
<feature type="transmembrane region" description="Helical" evidence="2">
    <location>
        <begin position="136"/>
        <end position="160"/>
    </location>
</feature>
<evidence type="ECO:0000313" key="5">
    <source>
        <dbReference type="Proteomes" id="UP001172728"/>
    </source>
</evidence>
<dbReference type="Pfam" id="PF04024">
    <property type="entry name" value="PspC"/>
    <property type="match status" value="1"/>
</dbReference>
<dbReference type="EMBL" id="JAUHPW010000002">
    <property type="protein sequence ID" value="MDN4474996.1"/>
    <property type="molecule type" value="Genomic_DNA"/>
</dbReference>
<proteinExistence type="predicted"/>
<sequence>MTDQQTPPTEASFFTTIRRWGLTRGDARVLGGVASGIAERLGWSLAWTRVGVAAVALLTHGLGLLAYAAAWALLPDRQGRIIAQDFGRGVPNVGALIVIGILTIVGLIGLGDSGGPWMWGAGGWPGDLDLGGPLRAVATVLAVLIPLAIVGGVIALIVVLSRRDRAPASGPGAPGPDGAPPVYAVPPAWAADRRAQREAARAAREEQRAYYAGQAYAAADEAVASANAAAESVTQATAQAVPTWSPEPAQPAPAAAPYAAPRPPRPPRVPGPGVAFWLLTLAWLVLSGAGTAWATWQDRLAVHPLIAWFALFVTGLGVILMLVALTGRRLGFLAFLSAVLLVPVTAMIVEADDIRDGWADRYFPEIRVDRDGDQVTRVEIGDGGIVIGEDGVTIGEDGIVIGSPAPAESDATVPSPDAEAAAEADFDTIAAFEADYREVTVPAACRTADHVPDGAGKSRSLRTLDALEQDSEVATAAEFTTVRIPAGTSLEIVAEPGASGEVHWADRDVACDIRDGAAFAVTNPGDPVLTLRVEGAAGYSTIVIEEVAS</sequence>
<gene>
    <name evidence="4" type="ORF">QQX09_03890</name>
</gene>
<evidence type="ECO:0000313" key="4">
    <source>
        <dbReference type="EMBL" id="MDN4474996.1"/>
    </source>
</evidence>
<feature type="transmembrane region" description="Helical" evidence="2">
    <location>
        <begin position="50"/>
        <end position="74"/>
    </location>
</feature>
<feature type="region of interest" description="Disordered" evidence="1">
    <location>
        <begin position="239"/>
        <end position="264"/>
    </location>
</feature>
<keyword evidence="2" id="KW-1133">Transmembrane helix</keyword>
<feature type="transmembrane region" description="Helical" evidence="2">
    <location>
        <begin position="332"/>
        <end position="349"/>
    </location>
</feature>
<accession>A0ABT8G782</accession>
<feature type="transmembrane region" description="Helical" evidence="2">
    <location>
        <begin position="86"/>
        <end position="110"/>
    </location>
</feature>
<feature type="transmembrane region" description="Helical" evidence="2">
    <location>
        <begin position="274"/>
        <end position="293"/>
    </location>
</feature>
<feature type="domain" description="Phage shock protein PspC N-terminal" evidence="3">
    <location>
        <begin position="22"/>
        <end position="76"/>
    </location>
</feature>
<evidence type="ECO:0000259" key="3">
    <source>
        <dbReference type="Pfam" id="PF04024"/>
    </source>
</evidence>
<keyword evidence="2" id="KW-0472">Membrane</keyword>
<evidence type="ECO:0000256" key="2">
    <source>
        <dbReference type="SAM" id="Phobius"/>
    </source>
</evidence>
<evidence type="ECO:0000256" key="1">
    <source>
        <dbReference type="SAM" id="MobiDB-lite"/>
    </source>
</evidence>
<comment type="caution">
    <text evidence="4">The sequence shown here is derived from an EMBL/GenBank/DDBJ whole genome shotgun (WGS) entry which is preliminary data.</text>
</comment>
<keyword evidence="2" id="KW-0812">Transmembrane</keyword>
<name>A0ABT8G782_9MICO</name>
<feature type="transmembrane region" description="Helical" evidence="2">
    <location>
        <begin position="305"/>
        <end position="325"/>
    </location>
</feature>